<accession>S7TA04</accession>
<evidence type="ECO:0000313" key="2">
    <source>
        <dbReference type="EMBL" id="EPR33932.1"/>
    </source>
</evidence>
<evidence type="ECO:0000313" key="3">
    <source>
        <dbReference type="Proteomes" id="UP000014977"/>
    </source>
</evidence>
<dbReference type="STRING" id="897.B2D07_01615"/>
<feature type="domain" description="N-acetyltransferase" evidence="1">
    <location>
        <begin position="8"/>
        <end position="186"/>
    </location>
</feature>
<dbReference type="SUPFAM" id="SSF55729">
    <property type="entry name" value="Acyl-CoA N-acyltransferases (Nat)"/>
    <property type="match status" value="1"/>
</dbReference>
<dbReference type="CDD" id="cd04301">
    <property type="entry name" value="NAT_SF"/>
    <property type="match status" value="1"/>
</dbReference>
<dbReference type="PANTHER" id="PTHR43072:SF60">
    <property type="entry name" value="L-2,4-DIAMINOBUTYRIC ACID ACETYLTRANSFERASE"/>
    <property type="match status" value="1"/>
</dbReference>
<reference evidence="2 3" key="1">
    <citation type="journal article" date="2013" name="Genome Announc.">
        <title>Draft genome sequences for three mercury-methylating, sulfate-reducing bacteria.</title>
        <authorList>
            <person name="Brown S.D."/>
            <person name="Hurt R.A.Jr."/>
            <person name="Gilmour C.C."/>
            <person name="Elias D.A."/>
        </authorList>
    </citation>
    <scope>NUCLEOTIDE SEQUENCE [LARGE SCALE GENOMIC DNA]</scope>
    <source>
        <strain evidence="2 3">DSM 2059</strain>
    </source>
</reference>
<dbReference type="OrthoDB" id="9804026at2"/>
<sequence>MVSLRHIIEGLYRRPERSAAWIELVRDLTAPITVVEPDIAFSRRWAGSGDMFVLAAFQGFVKGADFLDRALERGDRFLLLERSERICAFAWVTFRDYPLDLLHTLHLDPGIAYLVYIFVFPDHQGRGVGSYLLGSLMECLREMGCHTLVSGMYEDWEISVGLHLKAGFRIRRKFVKRRLLRFIPCPPKVVNMDE</sequence>
<keyword evidence="2" id="KW-0808">Transferase</keyword>
<dbReference type="PANTHER" id="PTHR43072">
    <property type="entry name" value="N-ACETYLTRANSFERASE"/>
    <property type="match status" value="1"/>
</dbReference>
<dbReference type="PROSITE" id="PS51186">
    <property type="entry name" value="GNAT"/>
    <property type="match status" value="1"/>
</dbReference>
<gene>
    <name evidence="2" type="ORF">dsmv_3497</name>
</gene>
<organism evidence="2 3">
    <name type="scientific">Desulfococcus multivorans DSM 2059</name>
    <dbReference type="NCBI Taxonomy" id="1121405"/>
    <lineage>
        <taxon>Bacteria</taxon>
        <taxon>Pseudomonadati</taxon>
        <taxon>Thermodesulfobacteriota</taxon>
        <taxon>Desulfobacteria</taxon>
        <taxon>Desulfobacterales</taxon>
        <taxon>Desulfococcaceae</taxon>
        <taxon>Desulfococcus</taxon>
    </lineage>
</organism>
<dbReference type="InterPro" id="IPR016181">
    <property type="entry name" value="Acyl_CoA_acyltransferase"/>
</dbReference>
<dbReference type="Pfam" id="PF00583">
    <property type="entry name" value="Acetyltransf_1"/>
    <property type="match status" value="1"/>
</dbReference>
<dbReference type="Proteomes" id="UP000014977">
    <property type="component" value="Unassembled WGS sequence"/>
</dbReference>
<dbReference type="RefSeq" id="WP_020878630.1">
    <property type="nucleotide sequence ID" value="NZ_ATHJ01000126.1"/>
</dbReference>
<dbReference type="AlphaFoldDB" id="S7TA04"/>
<dbReference type="Gene3D" id="3.40.630.30">
    <property type="match status" value="1"/>
</dbReference>
<proteinExistence type="predicted"/>
<keyword evidence="3" id="KW-1185">Reference proteome</keyword>
<dbReference type="GO" id="GO:0016747">
    <property type="term" value="F:acyltransferase activity, transferring groups other than amino-acyl groups"/>
    <property type="evidence" value="ECO:0007669"/>
    <property type="project" value="InterPro"/>
</dbReference>
<protein>
    <submittedName>
        <fullName evidence="2">GCN5-related N-acetyltransferase</fullName>
    </submittedName>
</protein>
<evidence type="ECO:0000259" key="1">
    <source>
        <dbReference type="PROSITE" id="PS51186"/>
    </source>
</evidence>
<name>S7TA04_DESML</name>
<dbReference type="EMBL" id="ATHJ01000126">
    <property type="protein sequence ID" value="EPR33932.1"/>
    <property type="molecule type" value="Genomic_DNA"/>
</dbReference>
<dbReference type="InterPro" id="IPR000182">
    <property type="entry name" value="GNAT_dom"/>
</dbReference>
<comment type="caution">
    <text evidence="2">The sequence shown here is derived from an EMBL/GenBank/DDBJ whole genome shotgun (WGS) entry which is preliminary data.</text>
</comment>